<keyword evidence="13" id="KW-0472">Membrane</keyword>
<evidence type="ECO:0000256" key="5">
    <source>
        <dbReference type="ARBA" id="ARBA00022622"/>
    </source>
</evidence>
<keyword evidence="11" id="KW-1133">Transmembrane helix</keyword>
<evidence type="ECO:0000256" key="20">
    <source>
        <dbReference type="PIRSR" id="PIRSR634016-4"/>
    </source>
</evidence>
<dbReference type="InterPro" id="IPR027268">
    <property type="entry name" value="Peptidase_M4/M1_CTD_sf"/>
</dbReference>
<dbReference type="InterPro" id="IPR034016">
    <property type="entry name" value="M1_APN-typ"/>
</dbReference>
<evidence type="ECO:0000256" key="15">
    <source>
        <dbReference type="ARBA" id="ARBA00023180"/>
    </source>
</evidence>
<feature type="chain" id="PRO_5027112866" description="Aminopeptidase" evidence="22">
    <location>
        <begin position="19"/>
        <end position="936"/>
    </location>
</feature>
<keyword evidence="22" id="KW-0732">Signal</keyword>
<keyword evidence="6 21" id="KW-0645">Protease</keyword>
<evidence type="ECO:0000256" key="10">
    <source>
        <dbReference type="ARBA" id="ARBA00022833"/>
    </source>
</evidence>
<protein>
    <recommendedName>
        <fullName evidence="21">Aminopeptidase</fullName>
        <ecNumber evidence="21">3.4.11.-</ecNumber>
    </recommendedName>
</protein>
<evidence type="ECO:0000256" key="9">
    <source>
        <dbReference type="ARBA" id="ARBA00022801"/>
    </source>
</evidence>
<evidence type="ECO:0000259" key="24">
    <source>
        <dbReference type="Pfam" id="PF11838"/>
    </source>
</evidence>
<feature type="binding site" evidence="19">
    <location>
        <position position="347"/>
    </location>
    <ligand>
        <name>Zn(2+)</name>
        <dbReference type="ChEBI" id="CHEBI:29105"/>
        <note>catalytic</note>
    </ligand>
</feature>
<feature type="signal peptide" evidence="22">
    <location>
        <begin position="1"/>
        <end position="18"/>
    </location>
</feature>
<dbReference type="CDD" id="cd09601">
    <property type="entry name" value="M1_APN-Q_like"/>
    <property type="match status" value="1"/>
</dbReference>
<evidence type="ECO:0000256" key="8">
    <source>
        <dbReference type="ARBA" id="ARBA00022723"/>
    </source>
</evidence>
<comment type="similarity">
    <text evidence="3 21">Belongs to the peptidase M1 family.</text>
</comment>
<evidence type="ECO:0000256" key="17">
    <source>
        <dbReference type="PIRSR" id="PIRSR634016-1"/>
    </source>
</evidence>
<dbReference type="InterPro" id="IPR024571">
    <property type="entry name" value="ERAP1-like_C_dom"/>
</dbReference>
<comment type="cofactor">
    <cofactor evidence="19 21">
        <name>Zn(2+)</name>
        <dbReference type="ChEBI" id="CHEBI:29105"/>
    </cofactor>
    <text evidence="19 21">Binds 1 zinc ion per subunit.</text>
</comment>
<feature type="domain" description="Peptidase M1 membrane alanine aminopeptidase" evidence="23">
    <location>
        <begin position="272"/>
        <end position="496"/>
    </location>
</feature>
<dbReference type="PANTHER" id="PTHR11533:SF253">
    <property type="entry name" value="AMINOPEPTIDASE-RELATED"/>
    <property type="match status" value="1"/>
</dbReference>
<gene>
    <name evidence="27" type="primary">LOC114241497</name>
</gene>
<evidence type="ECO:0000256" key="6">
    <source>
        <dbReference type="ARBA" id="ARBA00022670"/>
    </source>
</evidence>
<dbReference type="Pfam" id="PF17900">
    <property type="entry name" value="Peptidase_M1_N"/>
    <property type="match status" value="1"/>
</dbReference>
<keyword evidence="8 19" id="KW-0479">Metal-binding</keyword>
<dbReference type="InterPro" id="IPR001930">
    <property type="entry name" value="Peptidase_M1"/>
</dbReference>
<dbReference type="FunFam" id="1.10.390.10:FF:000016">
    <property type="entry name" value="Glutamyl aminopeptidase"/>
    <property type="match status" value="1"/>
</dbReference>
<dbReference type="OrthoDB" id="510539at2759"/>
<evidence type="ECO:0000256" key="18">
    <source>
        <dbReference type="PIRSR" id="PIRSR634016-2"/>
    </source>
</evidence>
<dbReference type="RefSeq" id="XP_028028139.1">
    <property type="nucleotide sequence ID" value="XM_028172338.1"/>
</dbReference>
<evidence type="ECO:0000256" key="16">
    <source>
        <dbReference type="ARBA" id="ARBA00023288"/>
    </source>
</evidence>
<keyword evidence="9 21" id="KW-0378">Hydrolase</keyword>
<evidence type="ECO:0000256" key="13">
    <source>
        <dbReference type="ARBA" id="ARBA00023136"/>
    </source>
</evidence>
<dbReference type="Pfam" id="PF01433">
    <property type="entry name" value="Peptidase_M1"/>
    <property type="match status" value="1"/>
</dbReference>
<evidence type="ECO:0000313" key="27">
    <source>
        <dbReference type="RefSeq" id="XP_028028139.1"/>
    </source>
</evidence>
<evidence type="ECO:0000256" key="11">
    <source>
        <dbReference type="ARBA" id="ARBA00022989"/>
    </source>
</evidence>
<evidence type="ECO:0000256" key="3">
    <source>
        <dbReference type="ARBA" id="ARBA00010136"/>
    </source>
</evidence>
<dbReference type="InterPro" id="IPR050344">
    <property type="entry name" value="Peptidase_M1_aminopeptidases"/>
</dbReference>
<evidence type="ECO:0000256" key="12">
    <source>
        <dbReference type="ARBA" id="ARBA00023049"/>
    </source>
</evidence>
<dbReference type="EC" id="3.4.11.-" evidence="21"/>
<feature type="domain" description="ERAP1-like C-terminal" evidence="24">
    <location>
        <begin position="577"/>
        <end position="907"/>
    </location>
</feature>
<dbReference type="Pfam" id="PF11838">
    <property type="entry name" value="ERAP1_C"/>
    <property type="match status" value="1"/>
</dbReference>
<keyword evidence="12 21" id="KW-0482">Metalloprotease</keyword>
<evidence type="ECO:0000256" key="22">
    <source>
        <dbReference type="SAM" id="SignalP"/>
    </source>
</evidence>
<dbReference type="Gene3D" id="2.60.40.1910">
    <property type="match status" value="1"/>
</dbReference>
<dbReference type="GO" id="GO:0008270">
    <property type="term" value="F:zinc ion binding"/>
    <property type="evidence" value="ECO:0007669"/>
    <property type="project" value="UniProtKB-UniRule"/>
</dbReference>
<evidence type="ECO:0000256" key="21">
    <source>
        <dbReference type="RuleBase" id="RU364040"/>
    </source>
</evidence>
<organism evidence="26 27">
    <name type="scientific">Bombyx mandarina</name>
    <name type="common">Wild silk moth</name>
    <name type="synonym">Wild silkworm</name>
    <dbReference type="NCBI Taxonomy" id="7092"/>
    <lineage>
        <taxon>Eukaryota</taxon>
        <taxon>Metazoa</taxon>
        <taxon>Ecdysozoa</taxon>
        <taxon>Arthropoda</taxon>
        <taxon>Hexapoda</taxon>
        <taxon>Insecta</taxon>
        <taxon>Pterygota</taxon>
        <taxon>Neoptera</taxon>
        <taxon>Endopterygota</taxon>
        <taxon>Lepidoptera</taxon>
        <taxon>Glossata</taxon>
        <taxon>Ditrysia</taxon>
        <taxon>Bombycoidea</taxon>
        <taxon>Bombycidae</taxon>
        <taxon>Bombycinae</taxon>
        <taxon>Bombyx</taxon>
    </lineage>
</organism>
<dbReference type="InterPro" id="IPR045357">
    <property type="entry name" value="Aminopeptidase_N-like_N"/>
</dbReference>
<dbReference type="GO" id="GO:0006508">
    <property type="term" value="P:proteolysis"/>
    <property type="evidence" value="ECO:0007669"/>
    <property type="project" value="UniProtKB-KW"/>
</dbReference>
<dbReference type="Gene3D" id="1.10.390.10">
    <property type="entry name" value="Neutral Protease Domain 2"/>
    <property type="match status" value="1"/>
</dbReference>
<dbReference type="InterPro" id="IPR014782">
    <property type="entry name" value="Peptidase_M1_dom"/>
</dbReference>
<feature type="binding site" evidence="19">
    <location>
        <position position="343"/>
    </location>
    <ligand>
        <name>Zn(2+)</name>
        <dbReference type="ChEBI" id="CHEBI:29105"/>
        <note>catalytic</note>
    </ligand>
</feature>
<dbReference type="GeneID" id="114241497"/>
<evidence type="ECO:0000256" key="4">
    <source>
        <dbReference type="ARBA" id="ARBA00022475"/>
    </source>
</evidence>
<name>A0A6J2JI60_BOMMA</name>
<keyword evidence="7" id="KW-0812">Transmembrane</keyword>
<evidence type="ECO:0000313" key="26">
    <source>
        <dbReference type="Proteomes" id="UP000504629"/>
    </source>
</evidence>
<dbReference type="GO" id="GO:0005886">
    <property type="term" value="C:plasma membrane"/>
    <property type="evidence" value="ECO:0007669"/>
    <property type="project" value="UniProtKB-SubCell"/>
</dbReference>
<keyword evidence="16" id="KW-0449">Lipoprotein</keyword>
<dbReference type="SUPFAM" id="SSF63737">
    <property type="entry name" value="Leukotriene A4 hydrolase N-terminal domain"/>
    <property type="match status" value="1"/>
</dbReference>
<keyword evidence="15" id="KW-0325">Glycoprotein</keyword>
<dbReference type="Gene3D" id="2.60.40.1730">
    <property type="entry name" value="tricorn interacting facor f3 domain"/>
    <property type="match status" value="1"/>
</dbReference>
<dbReference type="GO" id="GO:0042277">
    <property type="term" value="F:peptide binding"/>
    <property type="evidence" value="ECO:0007669"/>
    <property type="project" value="TreeGrafter"/>
</dbReference>
<dbReference type="AlphaFoldDB" id="A0A6J2JI60"/>
<dbReference type="PANTHER" id="PTHR11533">
    <property type="entry name" value="PROTEASE M1 ZINC METALLOPROTEASE"/>
    <property type="match status" value="1"/>
</dbReference>
<comment type="subcellular location">
    <subcellularLocation>
        <location evidence="2">Cell membrane</location>
        <topology evidence="2">Lipid-anchor</topology>
        <topology evidence="2">GPI-anchor</topology>
    </subcellularLocation>
    <subcellularLocation>
        <location evidence="1">Membrane</location>
        <topology evidence="1">Single-pass membrane protein</topology>
    </subcellularLocation>
</comment>
<dbReference type="GO" id="GO:0005615">
    <property type="term" value="C:extracellular space"/>
    <property type="evidence" value="ECO:0007669"/>
    <property type="project" value="TreeGrafter"/>
</dbReference>
<dbReference type="InterPro" id="IPR042097">
    <property type="entry name" value="Aminopeptidase_N-like_N_sf"/>
</dbReference>
<evidence type="ECO:0000259" key="25">
    <source>
        <dbReference type="Pfam" id="PF17900"/>
    </source>
</evidence>
<dbReference type="Gene3D" id="1.25.50.20">
    <property type="match status" value="1"/>
</dbReference>
<keyword evidence="14" id="KW-1015">Disulfide bond</keyword>
<keyword evidence="10 19" id="KW-0862">Zinc</keyword>
<evidence type="ECO:0000256" key="7">
    <source>
        <dbReference type="ARBA" id="ARBA00022692"/>
    </source>
</evidence>
<dbReference type="Proteomes" id="UP000504629">
    <property type="component" value="Unplaced"/>
</dbReference>
<dbReference type="PRINTS" id="PR00756">
    <property type="entry name" value="ALADIPTASE"/>
</dbReference>
<feature type="binding site" evidence="18">
    <location>
        <position position="859"/>
    </location>
    <ligand>
        <name>substrate</name>
    </ligand>
</feature>
<sequence>MACLHFILLLSCALLSTGEYLLPGDVVPTFYDVLLIYDVDPATNFSYFGRVDIKLNILKPTSKIVLHAQGFSIPEEEVTLTGPKEVAVDNVKLNDTFNLLTLSLSQQLDEGDNYVLRIPFYGNLQQDLDGTYISKYVDKKTKKNEYLVTTQFEAISARKGFPCFDEPMYKAPFKISIGHHINYVAVSNMPLVSTDNYNVLEETWPWKTIGQKFNKAVYDFVWDHFDVSLSMSTYLVAYVISKFTYEESPPELSDTKFRIWANKDTIDQAAYAKSIAPKVLTHFEKWFDVKYPLPKQDMIAIPDFAAGAMENWGLITYRETTLLYDKKHSSFLNKERVAEVIAHELAHQWFGNLVTMKWWSDLWLNEGFATYAASVGVAAVEPTWRADNNYAVDNMLAVLNLDALESSHPVSVTIDDPKRIFEIFDEISYKKGSTLIRMMVMFLGEDVFRKAIKNYLVKYTLKNAEQDDLWHELTEESKRQGGIANNVTIKEIMDTWTTQTGYPILTVTRDYIDKSVSVTQRRYLSLGARAASHRSWWVPLRVAAAGEQPEPSLHWLATHQGLDEPYRFPHDAEPTDWMLFNPDMIAPYRVNYDARNWELLSETLLSDKYDEIPVLGRVQLISDAFALAATNRLNYSTTLILASYLQREREYLPLSTALRGLAKIENLLKRSGDYSAFQSYIRHLVQNSYRRAGGLSVKRIVNGDDLNSVKLQVLTSGWACRALIPGCEENAMELFQMWMNTSNPDENNPIPLDLRRTVWCAGAARGGEREWRFLTLRLQAARVAAARDAMLAAMACTRQVWLLNQFLEWAVSENSPVRKQDAAAVVGNVARTPVGYYVAREFFYNRIDDLFKTFNGQSRRFGYIIKTLLDQFTTQRELDEFLIFHDKNPKYFEETKLAVVQAIEKAKVNIDWVDQNKDLVVREMRKAVMYMNNNTQ</sequence>
<dbReference type="GO" id="GO:0070006">
    <property type="term" value="F:metalloaminopeptidase activity"/>
    <property type="evidence" value="ECO:0007669"/>
    <property type="project" value="TreeGrafter"/>
</dbReference>
<keyword evidence="5" id="KW-0336">GPI-anchor</keyword>
<evidence type="ECO:0000259" key="23">
    <source>
        <dbReference type="Pfam" id="PF01433"/>
    </source>
</evidence>
<evidence type="ECO:0000256" key="1">
    <source>
        <dbReference type="ARBA" id="ARBA00004167"/>
    </source>
</evidence>
<dbReference type="GO" id="GO:0043171">
    <property type="term" value="P:peptide catabolic process"/>
    <property type="evidence" value="ECO:0007669"/>
    <property type="project" value="TreeGrafter"/>
</dbReference>
<evidence type="ECO:0000256" key="2">
    <source>
        <dbReference type="ARBA" id="ARBA00004609"/>
    </source>
</evidence>
<proteinExistence type="inferred from homology"/>
<accession>A0A6J2JI60</accession>
<dbReference type="SUPFAM" id="SSF55486">
    <property type="entry name" value="Metalloproteases ('zincins'), catalytic domain"/>
    <property type="match status" value="1"/>
</dbReference>
<feature type="binding site" evidence="18">
    <location>
        <position position="153"/>
    </location>
    <ligand>
        <name>substrate</name>
    </ligand>
</feature>
<keyword evidence="21" id="KW-0031">Aminopeptidase</keyword>
<feature type="active site" description="Proton acceptor" evidence="17">
    <location>
        <position position="344"/>
    </location>
</feature>
<feature type="binding site" evidence="19">
    <location>
        <position position="366"/>
    </location>
    <ligand>
        <name>Zn(2+)</name>
        <dbReference type="ChEBI" id="CHEBI:29105"/>
        <note>catalytic</note>
    </ligand>
</feature>
<dbReference type="FunFam" id="1.25.50.20:FF:000001">
    <property type="entry name" value="Aminopeptidase"/>
    <property type="match status" value="1"/>
</dbReference>
<reference evidence="27" key="1">
    <citation type="submission" date="2025-08" db="UniProtKB">
        <authorList>
            <consortium name="RefSeq"/>
        </authorList>
    </citation>
    <scope>IDENTIFICATION</scope>
    <source>
        <tissue evidence="27">Silk gland</tissue>
    </source>
</reference>
<evidence type="ECO:0000256" key="19">
    <source>
        <dbReference type="PIRSR" id="PIRSR634016-3"/>
    </source>
</evidence>
<keyword evidence="4" id="KW-1003">Cell membrane</keyword>
<feature type="binding site" evidence="18">
    <location>
        <begin position="307"/>
        <end position="311"/>
    </location>
    <ligand>
        <name>substrate</name>
    </ligand>
</feature>
<dbReference type="GO" id="GO:0005737">
    <property type="term" value="C:cytoplasm"/>
    <property type="evidence" value="ECO:0007669"/>
    <property type="project" value="TreeGrafter"/>
</dbReference>
<keyword evidence="26" id="KW-1185">Reference proteome</keyword>
<feature type="domain" description="Aminopeptidase N-like N-terminal" evidence="25">
    <location>
        <begin position="28"/>
        <end position="206"/>
    </location>
</feature>
<dbReference type="KEGG" id="bman:114241497"/>
<evidence type="ECO:0000256" key="14">
    <source>
        <dbReference type="ARBA" id="ARBA00023157"/>
    </source>
</evidence>
<feature type="site" description="Transition state stabilizer" evidence="20">
    <location>
        <position position="429"/>
    </location>
</feature>
<dbReference type="GO" id="GO:0098552">
    <property type="term" value="C:side of membrane"/>
    <property type="evidence" value="ECO:0007669"/>
    <property type="project" value="UniProtKB-KW"/>
</dbReference>